<organism evidence="1 2">
    <name type="scientific">Orbilia ellipsospora</name>
    <dbReference type="NCBI Taxonomy" id="2528407"/>
    <lineage>
        <taxon>Eukaryota</taxon>
        <taxon>Fungi</taxon>
        <taxon>Dikarya</taxon>
        <taxon>Ascomycota</taxon>
        <taxon>Pezizomycotina</taxon>
        <taxon>Orbiliomycetes</taxon>
        <taxon>Orbiliales</taxon>
        <taxon>Orbiliaceae</taxon>
        <taxon>Orbilia</taxon>
    </lineage>
</organism>
<keyword evidence="2" id="KW-1185">Reference proteome</keyword>
<evidence type="ECO:0000313" key="1">
    <source>
        <dbReference type="EMBL" id="KAK6525197.1"/>
    </source>
</evidence>
<sequence length="132" mass="14458">MLRHQVYAGGINVISGKPENETTAKTLRRRNLLTKGESVQDYVVIPGQRRINGIAVGRGKARQSIATPLGDGFTVEGQMTGSEDVGELQFEIIGTRNRQLGFKMILICIRVQSSANGLRGSFSEKDWIVPLS</sequence>
<dbReference type="AlphaFoldDB" id="A0AAV9WU54"/>
<comment type="caution">
    <text evidence="1">The sequence shown here is derived from an EMBL/GenBank/DDBJ whole genome shotgun (WGS) entry which is preliminary data.</text>
</comment>
<accession>A0AAV9WU54</accession>
<name>A0AAV9WU54_9PEZI</name>
<evidence type="ECO:0000313" key="2">
    <source>
        <dbReference type="Proteomes" id="UP001365542"/>
    </source>
</evidence>
<proteinExistence type="predicted"/>
<protein>
    <submittedName>
        <fullName evidence="1">Uncharacterized protein</fullName>
    </submittedName>
</protein>
<gene>
    <name evidence="1" type="ORF">TWF694_005343</name>
</gene>
<dbReference type="Proteomes" id="UP001365542">
    <property type="component" value="Unassembled WGS sequence"/>
</dbReference>
<dbReference type="EMBL" id="JAVHJO010000017">
    <property type="protein sequence ID" value="KAK6525197.1"/>
    <property type="molecule type" value="Genomic_DNA"/>
</dbReference>
<reference evidence="1 2" key="1">
    <citation type="submission" date="2019-10" db="EMBL/GenBank/DDBJ databases">
        <authorList>
            <person name="Palmer J.M."/>
        </authorList>
    </citation>
    <scope>NUCLEOTIDE SEQUENCE [LARGE SCALE GENOMIC DNA]</scope>
    <source>
        <strain evidence="1 2">TWF694</strain>
    </source>
</reference>